<dbReference type="PANTHER" id="PTHR23403">
    <property type="entry name" value="TREHALASE"/>
    <property type="match status" value="1"/>
</dbReference>
<evidence type="ECO:0000256" key="1">
    <source>
        <dbReference type="ARBA" id="ARBA00001576"/>
    </source>
</evidence>
<dbReference type="EMBL" id="UYRX01000226">
    <property type="protein sequence ID" value="VDK77934.1"/>
    <property type="molecule type" value="Genomic_DNA"/>
</dbReference>
<keyword evidence="5" id="KW-0378">Hydrolase</keyword>
<dbReference type="Pfam" id="PF01204">
    <property type="entry name" value="Trehalase"/>
    <property type="match status" value="1"/>
</dbReference>
<evidence type="ECO:0000256" key="5">
    <source>
        <dbReference type="RuleBase" id="RU361180"/>
    </source>
</evidence>
<evidence type="ECO:0000313" key="7">
    <source>
        <dbReference type="Proteomes" id="UP000277928"/>
    </source>
</evidence>
<gene>
    <name evidence="6" type="ORF">NLS_LOCUS3874</name>
</gene>
<keyword evidence="5" id="KW-0326">Glycosidase</keyword>
<dbReference type="STRING" id="42156.A0A3P6UI81"/>
<sequence length="303" mass="35195">MAETIQCSVIELIATYRAQHVLPSKKRTLWRDIASAAESGWDFSSRWFIDRKTLETCETSSIAPVDLNAFMCWNMAILAHIHGHLGNVTRRNELNNERHIFIDTFTDVFYDKVKKAWFDVNIRTGERNYEAYPSIAIPLFAECYQRLDIPMMSDVLDTLQRSGILNFPFGIPVSLIKGTNQQWDFPNGWANVIHMIIEGLRRSNCYRMQQKAFDIAQKWINLNYQGYLKDGKMWEKYDVTKPYEKKAEGGEYKIQDGFGWTNGVALDLMVTYSKLLSFKDHMKNNASWSAASITPFLLVLFYY</sequence>
<name>A0A3P6UI81_LITSI</name>
<dbReference type="InterPro" id="IPR012341">
    <property type="entry name" value="6hp_glycosidase-like_sf"/>
</dbReference>
<dbReference type="PANTHER" id="PTHR23403:SF1">
    <property type="entry name" value="TREHALASE"/>
    <property type="match status" value="1"/>
</dbReference>
<evidence type="ECO:0000256" key="3">
    <source>
        <dbReference type="ARBA" id="ARBA00012757"/>
    </source>
</evidence>
<reference evidence="6 7" key="1">
    <citation type="submission" date="2018-08" db="EMBL/GenBank/DDBJ databases">
        <authorList>
            <person name="Laetsch R D."/>
            <person name="Stevens L."/>
            <person name="Kumar S."/>
            <person name="Blaxter L. M."/>
        </authorList>
    </citation>
    <scope>NUCLEOTIDE SEQUENCE [LARGE SCALE GENOMIC DNA]</scope>
</reference>
<dbReference type="OrthoDB" id="3542292at2759"/>
<dbReference type="PRINTS" id="PR00744">
    <property type="entry name" value="GLHYDRLASE37"/>
</dbReference>
<dbReference type="Gene3D" id="1.50.10.10">
    <property type="match status" value="1"/>
</dbReference>
<dbReference type="AlphaFoldDB" id="A0A3P6UI81"/>
<dbReference type="InterPro" id="IPR008928">
    <property type="entry name" value="6-hairpin_glycosidase_sf"/>
</dbReference>
<accession>A0A3P6UI81</accession>
<dbReference type="SUPFAM" id="SSF48208">
    <property type="entry name" value="Six-hairpin glycosidases"/>
    <property type="match status" value="1"/>
</dbReference>
<dbReference type="EC" id="3.2.1.28" evidence="3 5"/>
<keyword evidence="7" id="KW-1185">Reference proteome</keyword>
<dbReference type="GO" id="GO:0005993">
    <property type="term" value="P:trehalose catabolic process"/>
    <property type="evidence" value="ECO:0007669"/>
    <property type="project" value="TreeGrafter"/>
</dbReference>
<evidence type="ECO:0000256" key="4">
    <source>
        <dbReference type="ARBA" id="ARBA00019905"/>
    </source>
</evidence>
<evidence type="ECO:0000256" key="2">
    <source>
        <dbReference type="ARBA" id="ARBA00005615"/>
    </source>
</evidence>
<dbReference type="Proteomes" id="UP000277928">
    <property type="component" value="Unassembled WGS sequence"/>
</dbReference>
<comment type="similarity">
    <text evidence="2 5">Belongs to the glycosyl hydrolase 37 family.</text>
</comment>
<evidence type="ECO:0000313" key="6">
    <source>
        <dbReference type="EMBL" id="VDK77934.1"/>
    </source>
</evidence>
<organism evidence="6 7">
    <name type="scientific">Litomosoides sigmodontis</name>
    <name type="common">Filarial nematode worm</name>
    <dbReference type="NCBI Taxonomy" id="42156"/>
    <lineage>
        <taxon>Eukaryota</taxon>
        <taxon>Metazoa</taxon>
        <taxon>Ecdysozoa</taxon>
        <taxon>Nematoda</taxon>
        <taxon>Chromadorea</taxon>
        <taxon>Rhabditida</taxon>
        <taxon>Spirurina</taxon>
        <taxon>Spiruromorpha</taxon>
        <taxon>Filarioidea</taxon>
        <taxon>Onchocercidae</taxon>
        <taxon>Litomosoides</taxon>
    </lineage>
</organism>
<dbReference type="GO" id="GO:0004555">
    <property type="term" value="F:alpha,alpha-trehalase activity"/>
    <property type="evidence" value="ECO:0007669"/>
    <property type="project" value="UniProtKB-EC"/>
</dbReference>
<dbReference type="InterPro" id="IPR001661">
    <property type="entry name" value="Glyco_hydro_37"/>
</dbReference>
<dbReference type="OMA" id="AFIMEIC"/>
<comment type="catalytic activity">
    <reaction evidence="1 5">
        <text>alpha,alpha-trehalose + H2O = alpha-D-glucose + beta-D-glucose</text>
        <dbReference type="Rhea" id="RHEA:32675"/>
        <dbReference type="ChEBI" id="CHEBI:15377"/>
        <dbReference type="ChEBI" id="CHEBI:15903"/>
        <dbReference type="ChEBI" id="CHEBI:16551"/>
        <dbReference type="ChEBI" id="CHEBI:17925"/>
        <dbReference type="EC" id="3.2.1.28"/>
    </reaction>
</comment>
<proteinExistence type="inferred from homology"/>
<protein>
    <recommendedName>
        <fullName evidence="4 5">Trehalase</fullName>
        <ecNumber evidence="3 5">3.2.1.28</ecNumber>
    </recommendedName>
    <alternativeName>
        <fullName evidence="5">Alpha-trehalose glucohydrolase</fullName>
    </alternativeName>
</protein>